<comment type="subcellular location">
    <subcellularLocation>
        <location evidence="1">Cell membrane</location>
        <topology evidence="1">Multi-pass membrane protein</topology>
    </subcellularLocation>
</comment>
<keyword evidence="5 6" id="KW-0472">Membrane</keyword>
<dbReference type="Pfam" id="PF12698">
    <property type="entry name" value="ABC2_membrane_3"/>
    <property type="match status" value="1"/>
</dbReference>
<name>A0A160V9Q8_9ZZZZ</name>
<feature type="domain" description="ABC-2 type transporter transmembrane" evidence="7">
    <location>
        <begin position="56"/>
        <end position="175"/>
    </location>
</feature>
<keyword evidence="2" id="KW-1003">Cell membrane</keyword>
<keyword evidence="3 6" id="KW-0812">Transmembrane</keyword>
<keyword evidence="4 6" id="KW-1133">Transmembrane helix</keyword>
<dbReference type="GO" id="GO:0140359">
    <property type="term" value="F:ABC-type transporter activity"/>
    <property type="evidence" value="ECO:0007669"/>
    <property type="project" value="InterPro"/>
</dbReference>
<evidence type="ECO:0000256" key="2">
    <source>
        <dbReference type="ARBA" id="ARBA00022475"/>
    </source>
</evidence>
<dbReference type="PANTHER" id="PTHR30294">
    <property type="entry name" value="MEMBRANE COMPONENT OF ABC TRANSPORTER YHHJ-RELATED"/>
    <property type="match status" value="1"/>
</dbReference>
<evidence type="ECO:0000256" key="3">
    <source>
        <dbReference type="ARBA" id="ARBA00022692"/>
    </source>
</evidence>
<dbReference type="EMBL" id="FAXA01000168">
    <property type="protein sequence ID" value="CUV02025.1"/>
    <property type="molecule type" value="Genomic_DNA"/>
</dbReference>
<feature type="transmembrane region" description="Helical" evidence="6">
    <location>
        <begin position="99"/>
        <end position="124"/>
    </location>
</feature>
<feature type="transmembrane region" description="Helical" evidence="6">
    <location>
        <begin position="158"/>
        <end position="176"/>
    </location>
</feature>
<dbReference type="AlphaFoldDB" id="A0A160V9Q8"/>
<feature type="transmembrane region" description="Helical" evidence="6">
    <location>
        <begin position="12"/>
        <end position="36"/>
    </location>
</feature>
<protein>
    <submittedName>
        <fullName evidence="8">Gliding motility protein GldF</fullName>
    </submittedName>
</protein>
<gene>
    <name evidence="8" type="ORF">MGWOODY_Clf608</name>
</gene>
<evidence type="ECO:0000313" key="8">
    <source>
        <dbReference type="EMBL" id="CUV02025.1"/>
    </source>
</evidence>
<accession>A0A160V9Q8</accession>
<evidence type="ECO:0000259" key="7">
    <source>
        <dbReference type="Pfam" id="PF12698"/>
    </source>
</evidence>
<feature type="transmembrane region" description="Helical" evidence="6">
    <location>
        <begin position="48"/>
        <end position="67"/>
    </location>
</feature>
<sequence>MRTAQAVAWKEIQIYFSSPTAYIVGLIFLALTGFFFTQDLGDPFPEATLVPFFDGAIVIFILLAPALTMRLLAEESKLGTIELLLTSPVRDWEIIAGKYIASLTFFLVLVALSFFYAILLFVYASPDPGPIYAGYLGFILYGSAALAVGLLTSTMSNNQIVSAVVAMGILLAMFFADRAFGSISGLAGEIIGEMGVRGHFDDFSRGVIDTTNIVYFLSVIAFFLFLSIRTLESRRWR</sequence>
<evidence type="ECO:0000256" key="6">
    <source>
        <dbReference type="SAM" id="Phobius"/>
    </source>
</evidence>
<dbReference type="PANTHER" id="PTHR30294:SF29">
    <property type="entry name" value="MULTIDRUG ABC TRANSPORTER PERMEASE YBHS-RELATED"/>
    <property type="match status" value="1"/>
</dbReference>
<evidence type="ECO:0000256" key="1">
    <source>
        <dbReference type="ARBA" id="ARBA00004651"/>
    </source>
</evidence>
<evidence type="ECO:0000256" key="5">
    <source>
        <dbReference type="ARBA" id="ARBA00023136"/>
    </source>
</evidence>
<feature type="transmembrane region" description="Helical" evidence="6">
    <location>
        <begin position="213"/>
        <end position="231"/>
    </location>
</feature>
<proteinExistence type="predicted"/>
<reference evidence="8" key="1">
    <citation type="submission" date="2015-10" db="EMBL/GenBank/DDBJ databases">
        <authorList>
            <person name="Gilbert D.G."/>
        </authorList>
    </citation>
    <scope>NUCLEOTIDE SEQUENCE</scope>
</reference>
<dbReference type="InterPro" id="IPR013525">
    <property type="entry name" value="ABC2_TM"/>
</dbReference>
<dbReference type="GO" id="GO:0005886">
    <property type="term" value="C:plasma membrane"/>
    <property type="evidence" value="ECO:0007669"/>
    <property type="project" value="UniProtKB-SubCell"/>
</dbReference>
<feature type="transmembrane region" description="Helical" evidence="6">
    <location>
        <begin position="130"/>
        <end position="151"/>
    </location>
</feature>
<dbReference type="InterPro" id="IPR051449">
    <property type="entry name" value="ABC-2_transporter_component"/>
</dbReference>
<evidence type="ECO:0000256" key="4">
    <source>
        <dbReference type="ARBA" id="ARBA00022989"/>
    </source>
</evidence>
<organism evidence="8">
    <name type="scientific">hydrothermal vent metagenome</name>
    <dbReference type="NCBI Taxonomy" id="652676"/>
    <lineage>
        <taxon>unclassified sequences</taxon>
        <taxon>metagenomes</taxon>
        <taxon>ecological metagenomes</taxon>
    </lineage>
</organism>